<feature type="region of interest" description="Disordered" evidence="1">
    <location>
        <begin position="292"/>
        <end position="397"/>
    </location>
</feature>
<dbReference type="AlphaFoldDB" id="D5ZZW0"/>
<feature type="compositionally biased region" description="Low complexity" evidence="1">
    <location>
        <begin position="127"/>
        <end position="137"/>
    </location>
</feature>
<feature type="compositionally biased region" description="Low complexity" evidence="1">
    <location>
        <begin position="381"/>
        <end position="397"/>
    </location>
</feature>
<dbReference type="Proteomes" id="UP000003824">
    <property type="component" value="Unassembled WGS sequence"/>
</dbReference>
<sequence>PAWSTRSARTACASAPVRRWTRPGRWRRSGSGTGRSCGRAWPRPCCTPPVSARCSTPSSTCTSRAGSAPRKPVPWDPEESARAAGGRAGRRRRGADGPVGGGGGRRLRRLREFARVGRLVVVPGAGAAAPADAARAGAGRGAGAGRRAGVRRPAAGGRDPAPHRGVPAAGGGGGATAGRRTAGAGRGRPARGGPVRRPRRLPVRREGPAGRTAQDGAAAGPEAGDPAGRTAPQGRARRHRPAADPARFAVDGRGADAAGAAPAPARPARAGAAVRRVRLGVRVLRLHDAAGAGAARPVRQGAGVRLRQPGRRGDRAAGARRRRPGGPERADPGRGGRHRLARQQRLRHGAGRVRRTVRRCRRPAHDRVRPRRRPHQPGRPEPAGRARTGRTGPARVLAQPRAALPLGHRRLRRARVRRAGADARVPHRAAVERAGRAAAAGV</sequence>
<accession>D5ZZW0</accession>
<feature type="compositionally biased region" description="Low complexity" evidence="1">
    <location>
        <begin position="213"/>
        <end position="228"/>
    </location>
</feature>
<feature type="compositionally biased region" description="Low complexity" evidence="1">
    <location>
        <begin position="51"/>
        <end position="65"/>
    </location>
</feature>
<feature type="compositionally biased region" description="Basic and acidic residues" evidence="1">
    <location>
        <begin position="325"/>
        <end position="334"/>
    </location>
</feature>
<name>D5ZZW0_STRV1</name>
<feature type="compositionally biased region" description="Low complexity" evidence="1">
    <location>
        <begin position="147"/>
        <end position="167"/>
    </location>
</feature>
<protein>
    <submittedName>
        <fullName evidence="2">Uncharacterized protein</fullName>
    </submittedName>
</protein>
<feature type="region of interest" description="Disordered" evidence="1">
    <location>
        <begin position="21"/>
        <end position="108"/>
    </location>
</feature>
<reference evidence="3" key="1">
    <citation type="submission" date="2008-12" db="EMBL/GenBank/DDBJ databases">
        <title>Annotation of Streptomyces ghanaensis ATCC 14672.</title>
        <authorList>
            <consortium name="The Broad Institute Genome Sequencing Platform"/>
            <consortium name="Broad Institute Microbial Sequencing Center"/>
            <person name="Fischbach M."/>
            <person name="Ward D."/>
            <person name="Young S."/>
            <person name="Kodira C.D."/>
            <person name="Zeng Q."/>
            <person name="Koehrsen M."/>
            <person name="Godfrey P."/>
            <person name="Alvarado L."/>
            <person name="Berlin A.M."/>
            <person name="Borenstein D."/>
            <person name="Chen Z."/>
            <person name="Engels R."/>
            <person name="Freedman E."/>
            <person name="Gellesch M."/>
            <person name="Goldberg J."/>
            <person name="Griggs A."/>
            <person name="Gujja S."/>
            <person name="Heiman D.I."/>
            <person name="Hepburn T.A."/>
            <person name="Howarth C."/>
            <person name="Jen D."/>
            <person name="Larson L."/>
            <person name="Lewis B."/>
            <person name="Mehta T."/>
            <person name="Park D."/>
            <person name="Pearson M."/>
            <person name="Roberts A."/>
            <person name="Saif S."/>
            <person name="Shea T.D."/>
            <person name="Shenoy N."/>
            <person name="Sisk P."/>
            <person name="Stolte C."/>
            <person name="Sykes S.N."/>
            <person name="Walk T."/>
            <person name="White J."/>
            <person name="Yandava C."/>
            <person name="Straight P."/>
            <person name="Clardy J."/>
            <person name="Hung D."/>
            <person name="Kolter R."/>
            <person name="Mekalanos J."/>
            <person name="Walker S."/>
            <person name="Walsh C.T."/>
            <person name="Wieland B.L.C."/>
            <person name="Ilzarbe M."/>
            <person name="Galagan J."/>
            <person name="Nusbaum C."/>
            <person name="Birren B."/>
        </authorList>
    </citation>
    <scope>NUCLEOTIDE SEQUENCE [LARGE SCALE GENOMIC DNA]</scope>
    <source>
        <strain evidence="3">ATCC 14672 / DSM 40746 / JCM 4963 / KCTC 9882 / NRRL B-12104 / FH 1290</strain>
    </source>
</reference>
<feature type="non-terminal residue" evidence="2">
    <location>
        <position position="1"/>
    </location>
</feature>
<dbReference type="EMBL" id="DS999641">
    <property type="protein sequence ID" value="EFE65353.2"/>
    <property type="molecule type" value="Genomic_DNA"/>
</dbReference>
<gene>
    <name evidence="2" type="ORF">SSFG_00607</name>
</gene>
<evidence type="ECO:0000313" key="3">
    <source>
        <dbReference type="Proteomes" id="UP000003824"/>
    </source>
</evidence>
<evidence type="ECO:0000256" key="1">
    <source>
        <dbReference type="SAM" id="MobiDB-lite"/>
    </source>
</evidence>
<evidence type="ECO:0000313" key="2">
    <source>
        <dbReference type="EMBL" id="EFE65353.2"/>
    </source>
</evidence>
<feature type="compositionally biased region" description="Basic residues" evidence="1">
    <location>
        <begin position="335"/>
        <end position="376"/>
    </location>
</feature>
<feature type="non-terminal residue" evidence="2">
    <location>
        <position position="442"/>
    </location>
</feature>
<organism evidence="2 3">
    <name type="scientific">Streptomyces viridosporus (strain ATCC 14672 / DSM 40746 / JCM 4963 / KCTC 9882 / NRRL B-12104 / FH 1290)</name>
    <name type="common">Streptomyces ghanaensis</name>
    <dbReference type="NCBI Taxonomy" id="566461"/>
    <lineage>
        <taxon>Bacteria</taxon>
        <taxon>Bacillati</taxon>
        <taxon>Actinomycetota</taxon>
        <taxon>Actinomycetes</taxon>
        <taxon>Kitasatosporales</taxon>
        <taxon>Streptomycetaceae</taxon>
        <taxon>Streptomyces</taxon>
    </lineage>
</organism>
<feature type="region of interest" description="Disordered" evidence="1">
    <location>
        <begin position="127"/>
        <end position="249"/>
    </location>
</feature>
<proteinExistence type="predicted"/>